<comment type="caution">
    <text evidence="2">The sequence shown here is derived from an EMBL/GenBank/DDBJ whole genome shotgun (WGS) entry which is preliminary data.</text>
</comment>
<dbReference type="InterPro" id="IPR011576">
    <property type="entry name" value="Pyridox_Oxase_N"/>
</dbReference>
<dbReference type="SUPFAM" id="SSF50475">
    <property type="entry name" value="FMN-binding split barrel"/>
    <property type="match status" value="1"/>
</dbReference>
<dbReference type="RefSeq" id="WP_157390175.1">
    <property type="nucleotide sequence ID" value="NZ_WRPP01000005.1"/>
</dbReference>
<feature type="domain" description="Pyridoxamine 5'-phosphate oxidase N-terminal" evidence="1">
    <location>
        <begin position="17"/>
        <end position="127"/>
    </location>
</feature>
<reference evidence="2 3" key="1">
    <citation type="submission" date="2019-12" db="EMBL/GenBank/DDBJ databases">
        <title>Nocardia sp. nov. ET3-3 isolated from soil.</title>
        <authorList>
            <person name="Kanchanasin P."/>
            <person name="Tanasupawat S."/>
            <person name="Yuki M."/>
            <person name="Kudo T."/>
        </authorList>
    </citation>
    <scope>NUCLEOTIDE SEQUENCE [LARGE SCALE GENOMIC DNA]</scope>
    <source>
        <strain evidence="2 3">ET3-3</strain>
    </source>
</reference>
<proteinExistence type="predicted"/>
<evidence type="ECO:0000259" key="1">
    <source>
        <dbReference type="Pfam" id="PF01243"/>
    </source>
</evidence>
<protein>
    <submittedName>
        <fullName evidence="2">Pyridoxamine 5'-phosphate oxidase family protein</fullName>
    </submittedName>
</protein>
<dbReference type="Gene3D" id="2.30.110.10">
    <property type="entry name" value="Electron Transport, Fmn-binding Protein, Chain A"/>
    <property type="match status" value="1"/>
</dbReference>
<dbReference type="AlphaFoldDB" id="A0A7K1V1T3"/>
<evidence type="ECO:0000313" key="3">
    <source>
        <dbReference type="Proteomes" id="UP000466794"/>
    </source>
</evidence>
<gene>
    <name evidence="2" type="ORF">GPX89_25355</name>
</gene>
<dbReference type="InterPro" id="IPR012349">
    <property type="entry name" value="Split_barrel_FMN-bd"/>
</dbReference>
<accession>A0A7K1V1T3</accession>
<dbReference type="Proteomes" id="UP000466794">
    <property type="component" value="Unassembled WGS sequence"/>
</dbReference>
<organism evidence="2 3">
    <name type="scientific">Nocardia terrae</name>
    <dbReference type="NCBI Taxonomy" id="2675851"/>
    <lineage>
        <taxon>Bacteria</taxon>
        <taxon>Bacillati</taxon>
        <taxon>Actinomycetota</taxon>
        <taxon>Actinomycetes</taxon>
        <taxon>Mycobacteriales</taxon>
        <taxon>Nocardiaceae</taxon>
        <taxon>Nocardia</taxon>
    </lineage>
</organism>
<dbReference type="EMBL" id="WRPP01000005">
    <property type="protein sequence ID" value="MVU80564.1"/>
    <property type="molecule type" value="Genomic_DNA"/>
</dbReference>
<dbReference type="Pfam" id="PF01243">
    <property type="entry name" value="PNPOx_N"/>
    <property type="match status" value="1"/>
</dbReference>
<evidence type="ECO:0000313" key="2">
    <source>
        <dbReference type="EMBL" id="MVU80564.1"/>
    </source>
</evidence>
<name>A0A7K1V1T3_9NOCA</name>
<sequence>MSSEPIGTALTLEQHWDRIRDTVSRAGHCAIASVDADGSPNVTPIGTVFLRDDASGFYFDEYTEALARNLDSDPRVCLMAVNSNPLFWLRSLVTARFPSAPGVRLYGTVGPKRPATDEEMRQVRARVRNLVRLKGGKLLWSDFSQVRDLTFTDYRPVRYPHMMSHLWQ</sequence>
<keyword evidence="3" id="KW-1185">Reference proteome</keyword>